<keyword evidence="1" id="KW-0812">Transmembrane</keyword>
<dbReference type="KEGG" id="samy:DB32_005037"/>
<feature type="transmembrane region" description="Helical" evidence="1">
    <location>
        <begin position="12"/>
        <end position="28"/>
    </location>
</feature>
<organism evidence="2 3">
    <name type="scientific">Sandaracinus amylolyticus</name>
    <dbReference type="NCBI Taxonomy" id="927083"/>
    <lineage>
        <taxon>Bacteria</taxon>
        <taxon>Pseudomonadati</taxon>
        <taxon>Myxococcota</taxon>
        <taxon>Polyangia</taxon>
        <taxon>Polyangiales</taxon>
        <taxon>Sandaracinaceae</taxon>
        <taxon>Sandaracinus</taxon>
    </lineage>
</organism>
<evidence type="ECO:0000256" key="1">
    <source>
        <dbReference type="SAM" id="Phobius"/>
    </source>
</evidence>
<feature type="transmembrane region" description="Helical" evidence="1">
    <location>
        <begin position="34"/>
        <end position="54"/>
    </location>
</feature>
<proteinExistence type="predicted"/>
<keyword evidence="1" id="KW-0472">Membrane</keyword>
<dbReference type="Proteomes" id="UP000034883">
    <property type="component" value="Chromosome"/>
</dbReference>
<reference evidence="2 3" key="1">
    <citation type="submission" date="2015-03" db="EMBL/GenBank/DDBJ databases">
        <title>Genome assembly of Sandaracinus amylolyticus DSM 53668.</title>
        <authorList>
            <person name="Sharma G."/>
            <person name="Subramanian S."/>
        </authorList>
    </citation>
    <scope>NUCLEOTIDE SEQUENCE [LARGE SCALE GENOMIC DNA]</scope>
    <source>
        <strain evidence="2 3">DSM 53668</strain>
    </source>
</reference>
<dbReference type="STRING" id="927083.DB32_005037"/>
<dbReference type="AlphaFoldDB" id="A0A0F6YK35"/>
<protein>
    <submittedName>
        <fullName evidence="2">Uncharacterized protein</fullName>
    </submittedName>
</protein>
<dbReference type="RefSeq" id="WP_157069359.1">
    <property type="nucleotide sequence ID" value="NZ_CP011125.1"/>
</dbReference>
<keyword evidence="3" id="KW-1185">Reference proteome</keyword>
<accession>A0A0F6YK35</accession>
<gene>
    <name evidence="2" type="ORF">DB32_005037</name>
</gene>
<sequence>MGRTLRDGSGALLVGVAMAALFFGVVQLRAHDYVAAVLLVIVALSVLRAGVELLRPTLGE</sequence>
<evidence type="ECO:0000313" key="2">
    <source>
        <dbReference type="EMBL" id="AKF07888.1"/>
    </source>
</evidence>
<dbReference type="EMBL" id="CP011125">
    <property type="protein sequence ID" value="AKF07888.1"/>
    <property type="molecule type" value="Genomic_DNA"/>
</dbReference>
<keyword evidence="1" id="KW-1133">Transmembrane helix</keyword>
<evidence type="ECO:0000313" key="3">
    <source>
        <dbReference type="Proteomes" id="UP000034883"/>
    </source>
</evidence>
<name>A0A0F6YK35_9BACT</name>